<proteinExistence type="predicted"/>
<dbReference type="Proteomes" id="UP001165205">
    <property type="component" value="Unassembled WGS sequence"/>
</dbReference>
<reference evidence="2" key="1">
    <citation type="submission" date="2023-04" db="EMBL/GenBank/DDBJ databases">
        <title>Aspergillus oryzae NBRC 4228.</title>
        <authorList>
            <person name="Ichikawa N."/>
            <person name="Sato H."/>
            <person name="Tonouchi N."/>
        </authorList>
    </citation>
    <scope>NUCLEOTIDE SEQUENCE</scope>
    <source>
        <strain evidence="2">NBRC 4228</strain>
    </source>
</reference>
<dbReference type="GO" id="GO:0000977">
    <property type="term" value="F:RNA polymerase II transcription regulatory region sequence-specific DNA binding"/>
    <property type="evidence" value="ECO:0007669"/>
    <property type="project" value="TreeGrafter"/>
</dbReference>
<dbReference type="EMBL" id="BSYA01000038">
    <property type="protein sequence ID" value="GMG27769.1"/>
    <property type="molecule type" value="Genomic_DNA"/>
</dbReference>
<gene>
    <name evidence="2" type="ORF">Aory04_000433100</name>
</gene>
<feature type="compositionally biased region" description="Basic residues" evidence="1">
    <location>
        <begin position="17"/>
        <end position="34"/>
    </location>
</feature>
<dbReference type="PANTHER" id="PTHR12360:SF12">
    <property type="entry name" value="TRANSCRIPTIONAL REPRESSOR NF-X1"/>
    <property type="match status" value="1"/>
</dbReference>
<protein>
    <submittedName>
        <fullName evidence="2">Unnamed protein product</fullName>
    </submittedName>
</protein>
<comment type="caution">
    <text evidence="2">The sequence shown here is derived from an EMBL/GenBank/DDBJ whole genome shotgun (WGS) entry which is preliminary data.</text>
</comment>
<dbReference type="AlphaFoldDB" id="A0AAN4YDY3"/>
<evidence type="ECO:0000313" key="3">
    <source>
        <dbReference type="Proteomes" id="UP001165205"/>
    </source>
</evidence>
<dbReference type="PANTHER" id="PTHR12360">
    <property type="entry name" value="NUCLEAR TRANSCRIPTION FACTOR, X-BOX BINDING 1 NFX1"/>
    <property type="match status" value="1"/>
</dbReference>
<sequence>MSDAPAPVAEGSASRPRPSRRGGRGRGNRNHRRPQTQAPERSHDAQAAQPPTQQPSQVQPTQNSPSDLPADAPRSRRGPRRGRGGGRGGGAPSEGSSRRQRQRGGDRGTTSTGRRFEGRLTKPEQAPEGEQVDTAVDANDLGLRADAPAFVPGTQSEPVANEPTPSTTSAPAKKKPKAKNAPPPPPKVTTKSVAPDIATRIHEDIAHNLYECPICTAELGRRSRVWNCGLCWTVFHLSCVKKWSKNEGAAAQDSARRQGEGDPTTPRAWRCPGCNLPQEVFPSNYTCWCEKEVDPRSLPGLPPHSCGQTCARQPICCTMRTARLRIGLVVLVAETNAIAPSTVAFTSARRVAIHRTYNPPTVQGHQTSSFIVLAVKHHWRKFPDIRLETLVRTPFPTAWRPVERFYRVDIHATRSATPDLVGLVCAESSYLAVADATHLCQFATKVLLSTLSVFASARLACIVVGMRVLSAVVPANRRRLSVRLCGESSSLISAQVMKMWRPNISALGCVAAC</sequence>
<feature type="region of interest" description="Disordered" evidence="1">
    <location>
        <begin position="1"/>
        <end position="132"/>
    </location>
</feature>
<feature type="compositionally biased region" description="Low complexity" evidence="1">
    <location>
        <begin position="45"/>
        <end position="66"/>
    </location>
</feature>
<dbReference type="GO" id="GO:0000122">
    <property type="term" value="P:negative regulation of transcription by RNA polymerase II"/>
    <property type="evidence" value="ECO:0007669"/>
    <property type="project" value="TreeGrafter"/>
</dbReference>
<dbReference type="CDD" id="cd16492">
    <property type="entry name" value="RING-CH-C4HC3_NFX1-like"/>
    <property type="match status" value="1"/>
</dbReference>
<feature type="compositionally biased region" description="Basic residues" evidence="1">
    <location>
        <begin position="75"/>
        <end position="84"/>
    </location>
</feature>
<dbReference type="InterPro" id="IPR013083">
    <property type="entry name" value="Znf_RING/FYVE/PHD"/>
</dbReference>
<dbReference type="GO" id="GO:0005634">
    <property type="term" value="C:nucleus"/>
    <property type="evidence" value="ECO:0007669"/>
    <property type="project" value="TreeGrafter"/>
</dbReference>
<accession>A0AAN4YDY3</accession>
<evidence type="ECO:0000313" key="2">
    <source>
        <dbReference type="EMBL" id="GMG27769.1"/>
    </source>
</evidence>
<name>A0AAN4YDY3_ASPOZ</name>
<evidence type="ECO:0000256" key="1">
    <source>
        <dbReference type="SAM" id="MobiDB-lite"/>
    </source>
</evidence>
<dbReference type="Gene3D" id="3.30.40.10">
    <property type="entry name" value="Zinc/RING finger domain, C3HC4 (zinc finger)"/>
    <property type="match status" value="1"/>
</dbReference>
<feature type="region of interest" description="Disordered" evidence="1">
    <location>
        <begin position="148"/>
        <end position="194"/>
    </location>
</feature>
<dbReference type="InterPro" id="IPR034078">
    <property type="entry name" value="NFX1_fam"/>
</dbReference>
<organism evidence="2 3">
    <name type="scientific">Aspergillus oryzae</name>
    <name type="common">Yellow koji mold</name>
    <dbReference type="NCBI Taxonomy" id="5062"/>
    <lineage>
        <taxon>Eukaryota</taxon>
        <taxon>Fungi</taxon>
        <taxon>Dikarya</taxon>
        <taxon>Ascomycota</taxon>
        <taxon>Pezizomycotina</taxon>
        <taxon>Eurotiomycetes</taxon>
        <taxon>Eurotiomycetidae</taxon>
        <taxon>Eurotiales</taxon>
        <taxon>Aspergillaceae</taxon>
        <taxon>Aspergillus</taxon>
        <taxon>Aspergillus subgen. Circumdati</taxon>
    </lineage>
</organism>
<dbReference type="SUPFAM" id="SSF57850">
    <property type="entry name" value="RING/U-box"/>
    <property type="match status" value="1"/>
</dbReference>
<dbReference type="GO" id="GO:0000981">
    <property type="term" value="F:DNA-binding transcription factor activity, RNA polymerase II-specific"/>
    <property type="evidence" value="ECO:0007669"/>
    <property type="project" value="TreeGrafter"/>
</dbReference>